<gene>
    <name evidence="1" type="ORF">C1J01_47490</name>
</gene>
<evidence type="ECO:0000313" key="2">
    <source>
        <dbReference type="Proteomes" id="UP000249304"/>
    </source>
</evidence>
<reference evidence="1 2" key="1">
    <citation type="submission" date="2018-01" db="EMBL/GenBank/DDBJ databases">
        <title>Draft genome sequence of Nonomuraea sp. KC333.</title>
        <authorList>
            <person name="Sahin N."/>
            <person name="Saygin H."/>
            <person name="Ay H."/>
        </authorList>
    </citation>
    <scope>NUCLEOTIDE SEQUENCE [LARGE SCALE GENOMIC DNA]</scope>
    <source>
        <strain evidence="1 2">KC333</strain>
    </source>
</reference>
<organism evidence="1 2">
    <name type="scientific">Nonomuraea aridisoli</name>
    <dbReference type="NCBI Taxonomy" id="2070368"/>
    <lineage>
        <taxon>Bacteria</taxon>
        <taxon>Bacillati</taxon>
        <taxon>Actinomycetota</taxon>
        <taxon>Actinomycetes</taxon>
        <taxon>Streptosporangiales</taxon>
        <taxon>Streptosporangiaceae</taxon>
        <taxon>Nonomuraea</taxon>
    </lineage>
</organism>
<name>A0A2W2DA74_9ACTN</name>
<dbReference type="Proteomes" id="UP000249304">
    <property type="component" value="Unassembled WGS sequence"/>
</dbReference>
<accession>A0A2W2DA74</accession>
<feature type="non-terminal residue" evidence="1">
    <location>
        <position position="65"/>
    </location>
</feature>
<dbReference type="AlphaFoldDB" id="A0A2W2DA74"/>
<proteinExistence type="predicted"/>
<protein>
    <submittedName>
        <fullName evidence="1">Uncharacterized protein</fullName>
    </submittedName>
</protein>
<evidence type="ECO:0000313" key="1">
    <source>
        <dbReference type="EMBL" id="PZG02235.1"/>
    </source>
</evidence>
<keyword evidence="2" id="KW-1185">Reference proteome</keyword>
<comment type="caution">
    <text evidence="1">The sequence shown here is derived from an EMBL/GenBank/DDBJ whole genome shotgun (WGS) entry which is preliminary data.</text>
</comment>
<dbReference type="EMBL" id="POUD01000510">
    <property type="protein sequence ID" value="PZG02235.1"/>
    <property type="molecule type" value="Genomic_DNA"/>
</dbReference>
<sequence length="65" mass="6429">MDGLKVTVTFPGPDRAVTAPGGDGAPGDGVGRRLGVRAGVRVGVWLGSACLVWAGRVVVTVSTGP</sequence>
<dbReference type="RefSeq" id="WP_146616027.1">
    <property type="nucleotide sequence ID" value="NZ_POUD01000510.1"/>
</dbReference>